<dbReference type="EMBL" id="JBHRZT010000032">
    <property type="protein sequence ID" value="MFC3883488.1"/>
    <property type="molecule type" value="Genomic_DNA"/>
</dbReference>
<name>A0ABV8AZS7_9BACI</name>
<organism evidence="1 2">
    <name type="scientific">Bacillus songklensis</name>
    <dbReference type="NCBI Taxonomy" id="1069116"/>
    <lineage>
        <taxon>Bacteria</taxon>
        <taxon>Bacillati</taxon>
        <taxon>Bacillota</taxon>
        <taxon>Bacilli</taxon>
        <taxon>Bacillales</taxon>
        <taxon>Bacillaceae</taxon>
        <taxon>Bacillus</taxon>
    </lineage>
</organism>
<comment type="caution">
    <text evidence="1">The sequence shown here is derived from an EMBL/GenBank/DDBJ whole genome shotgun (WGS) entry which is preliminary data.</text>
</comment>
<protein>
    <submittedName>
        <fullName evidence="1">Uncharacterized protein</fullName>
    </submittedName>
</protein>
<sequence>MHRSTNNPQMGLSLIDAEGHYVFTDGAKTILLKSRMIGVLEMVCLHRFIEQVLSVSFITPKTSAPTTTKYEYRGHIIVKYRSSSFLDD</sequence>
<reference evidence="2" key="1">
    <citation type="journal article" date="2019" name="Int. J. Syst. Evol. Microbiol.">
        <title>The Global Catalogue of Microorganisms (GCM) 10K type strain sequencing project: providing services to taxonomists for standard genome sequencing and annotation.</title>
        <authorList>
            <consortium name="The Broad Institute Genomics Platform"/>
            <consortium name="The Broad Institute Genome Sequencing Center for Infectious Disease"/>
            <person name="Wu L."/>
            <person name="Ma J."/>
        </authorList>
    </citation>
    <scope>NUCLEOTIDE SEQUENCE [LARGE SCALE GENOMIC DNA]</scope>
    <source>
        <strain evidence="2">CCUG 61889</strain>
    </source>
</reference>
<evidence type="ECO:0000313" key="2">
    <source>
        <dbReference type="Proteomes" id="UP001595752"/>
    </source>
</evidence>
<dbReference type="Proteomes" id="UP001595752">
    <property type="component" value="Unassembled WGS sequence"/>
</dbReference>
<gene>
    <name evidence="1" type="ORF">ACFOU2_08175</name>
</gene>
<evidence type="ECO:0000313" key="1">
    <source>
        <dbReference type="EMBL" id="MFC3883488.1"/>
    </source>
</evidence>
<proteinExistence type="predicted"/>
<accession>A0ABV8AZS7</accession>
<keyword evidence="2" id="KW-1185">Reference proteome</keyword>